<dbReference type="Proteomes" id="UP000004956">
    <property type="component" value="Unassembled WGS sequence"/>
</dbReference>
<dbReference type="STRING" id="762967.HMPREF9440_01914"/>
<organism evidence="1 2">
    <name type="scientific">Sutterella parvirubra YIT 11816</name>
    <dbReference type="NCBI Taxonomy" id="762967"/>
    <lineage>
        <taxon>Bacteria</taxon>
        <taxon>Pseudomonadati</taxon>
        <taxon>Pseudomonadota</taxon>
        <taxon>Betaproteobacteria</taxon>
        <taxon>Burkholderiales</taxon>
        <taxon>Sutterellaceae</taxon>
        <taxon>Sutterella</taxon>
    </lineage>
</organism>
<evidence type="ECO:0000313" key="2">
    <source>
        <dbReference type="Proteomes" id="UP000004956"/>
    </source>
</evidence>
<dbReference type="EMBL" id="AFBQ01000288">
    <property type="protein sequence ID" value="EHY30730.1"/>
    <property type="molecule type" value="Genomic_DNA"/>
</dbReference>
<gene>
    <name evidence="1" type="ORF">HMPREF9440_01914</name>
</gene>
<dbReference type="HOGENOM" id="CLU_2866155_0_0_4"/>
<dbReference type="AlphaFoldDB" id="H3KGN2"/>
<proteinExistence type="predicted"/>
<accession>H3KGN2</accession>
<reference evidence="1 2" key="1">
    <citation type="submission" date="2011-11" db="EMBL/GenBank/DDBJ databases">
        <authorList>
            <person name="Weinstock G."/>
            <person name="Sodergren E."/>
            <person name="Clifton S."/>
            <person name="Fulton L."/>
            <person name="Fulton B."/>
            <person name="Courtney L."/>
            <person name="Fronick C."/>
            <person name="Harrison M."/>
            <person name="Strong C."/>
            <person name="Farmer C."/>
            <person name="Delahaunty K."/>
            <person name="Markovic C."/>
            <person name="Hall O."/>
            <person name="Minx P."/>
            <person name="Tomlinson C."/>
            <person name="Mitreva M."/>
            <person name="Hou S."/>
            <person name="Chen J."/>
            <person name="Wollam A."/>
            <person name="Pepin K.H."/>
            <person name="Johnson M."/>
            <person name="Bhonagiri V."/>
            <person name="Zhang X."/>
            <person name="Suruliraj S."/>
            <person name="Warren W."/>
            <person name="Chinwalla A."/>
            <person name="Mardis E.R."/>
            <person name="Wilson R.K."/>
        </authorList>
    </citation>
    <scope>NUCLEOTIDE SEQUENCE [LARGE SCALE GENOMIC DNA]</scope>
    <source>
        <strain evidence="1 2">YIT 11816</strain>
    </source>
</reference>
<name>H3KGN2_9BURK</name>
<evidence type="ECO:0000313" key="1">
    <source>
        <dbReference type="EMBL" id="EHY30730.1"/>
    </source>
</evidence>
<protein>
    <submittedName>
        <fullName evidence="1">Uncharacterized protein</fullName>
    </submittedName>
</protein>
<keyword evidence="2" id="KW-1185">Reference proteome</keyword>
<sequence>MTGLGCFCRLPPVRTPRAEECFRFSGSPHGTASTSEFTNFKEGANASIARWGGAAGPSFFITRS</sequence>
<comment type="caution">
    <text evidence="1">The sequence shown here is derived from an EMBL/GenBank/DDBJ whole genome shotgun (WGS) entry which is preliminary data.</text>
</comment>